<organism evidence="8 9">
    <name type="scientific">Jiella pacifica</name>
    <dbReference type="NCBI Taxonomy" id="2696469"/>
    <lineage>
        <taxon>Bacteria</taxon>
        <taxon>Pseudomonadati</taxon>
        <taxon>Pseudomonadota</taxon>
        <taxon>Alphaproteobacteria</taxon>
        <taxon>Hyphomicrobiales</taxon>
        <taxon>Aurantimonadaceae</taxon>
        <taxon>Jiella</taxon>
    </lineage>
</organism>
<keyword evidence="4 6" id="KW-0694">RNA-binding</keyword>
<keyword evidence="9" id="KW-1185">Reference proteome</keyword>
<dbReference type="InterPro" id="IPR020040">
    <property type="entry name" value="Ribosomal_uL6_a/b-dom"/>
</dbReference>
<reference evidence="8 9" key="1">
    <citation type="submission" date="2020-01" db="EMBL/GenBank/DDBJ databases">
        <title>Jiella pacifica sp. nov.</title>
        <authorList>
            <person name="Xue Z."/>
            <person name="Zhu S."/>
            <person name="Chen J."/>
            <person name="Yang J."/>
        </authorList>
    </citation>
    <scope>NUCLEOTIDE SEQUENCE [LARGE SCALE GENOMIC DNA]</scope>
    <source>
        <strain evidence="8 9">40Bstr34</strain>
    </source>
</reference>
<comment type="function">
    <text evidence="4 6">This protein binds to the 23S rRNA, and is important in its secondary structure. It is located near the subunit interface in the base of the L7/L12 stalk, and near the tRNA binding site of the peptidyltransferase center.</text>
</comment>
<dbReference type="Pfam" id="PF00347">
    <property type="entry name" value="Ribosomal_L6"/>
    <property type="match status" value="2"/>
</dbReference>
<dbReference type="Gene3D" id="3.90.930.12">
    <property type="entry name" value="Ribosomal protein L6, alpha-beta domain"/>
    <property type="match status" value="2"/>
</dbReference>
<dbReference type="PIRSF" id="PIRSF002162">
    <property type="entry name" value="Ribosomal_L6"/>
    <property type="match status" value="1"/>
</dbReference>
<evidence type="ECO:0000256" key="1">
    <source>
        <dbReference type="ARBA" id="ARBA00009356"/>
    </source>
</evidence>
<dbReference type="GO" id="GO:0003735">
    <property type="term" value="F:structural constituent of ribosome"/>
    <property type="evidence" value="ECO:0007669"/>
    <property type="project" value="UniProtKB-UniRule"/>
</dbReference>
<keyword evidence="4 6" id="KW-0699">rRNA-binding</keyword>
<evidence type="ECO:0000256" key="5">
    <source>
        <dbReference type="RuleBase" id="RU003869"/>
    </source>
</evidence>
<dbReference type="InterPro" id="IPR019906">
    <property type="entry name" value="Ribosomal_uL6_bac-type"/>
</dbReference>
<name>A0A6N9SXE5_9HYPH</name>
<dbReference type="EMBL" id="JAAAMG010000002">
    <property type="protein sequence ID" value="NDW03724.1"/>
    <property type="molecule type" value="Genomic_DNA"/>
</dbReference>
<dbReference type="InterPro" id="IPR002358">
    <property type="entry name" value="Ribosomal_uL6_CS"/>
</dbReference>
<comment type="subunit">
    <text evidence="4">Part of the 50S ribosomal subunit.</text>
</comment>
<dbReference type="HAMAP" id="MF_01365_B">
    <property type="entry name" value="Ribosomal_uL6_B"/>
    <property type="match status" value="1"/>
</dbReference>
<keyword evidence="2 4" id="KW-0689">Ribosomal protein</keyword>
<dbReference type="SUPFAM" id="SSF56053">
    <property type="entry name" value="Ribosomal protein L6"/>
    <property type="match status" value="2"/>
</dbReference>
<comment type="caution">
    <text evidence="8">The sequence shown here is derived from an EMBL/GenBank/DDBJ whole genome shotgun (WGS) entry which is preliminary data.</text>
</comment>
<keyword evidence="3 4" id="KW-0687">Ribonucleoprotein</keyword>
<dbReference type="PANTHER" id="PTHR11655:SF14">
    <property type="entry name" value="LARGE RIBOSOMAL SUBUNIT PROTEIN UL6M"/>
    <property type="match status" value="1"/>
</dbReference>
<dbReference type="PANTHER" id="PTHR11655">
    <property type="entry name" value="60S/50S RIBOSOMAL PROTEIN L6/L9"/>
    <property type="match status" value="1"/>
</dbReference>
<protein>
    <recommendedName>
        <fullName evidence="4">Large ribosomal subunit protein uL6</fullName>
    </recommendedName>
</protein>
<gene>
    <name evidence="4 8" type="primary">rplF</name>
    <name evidence="8" type="ORF">GTK09_04720</name>
</gene>
<dbReference type="NCBIfam" id="TIGR03654">
    <property type="entry name" value="L6_bact"/>
    <property type="match status" value="1"/>
</dbReference>
<dbReference type="GO" id="GO:0019843">
    <property type="term" value="F:rRNA binding"/>
    <property type="evidence" value="ECO:0007669"/>
    <property type="project" value="UniProtKB-UniRule"/>
</dbReference>
<evidence type="ECO:0000256" key="3">
    <source>
        <dbReference type="ARBA" id="ARBA00023274"/>
    </source>
</evidence>
<evidence type="ECO:0000313" key="9">
    <source>
        <dbReference type="Proteomes" id="UP000469011"/>
    </source>
</evidence>
<comment type="similarity">
    <text evidence="1 4 5">Belongs to the universal ribosomal protein uL6 family.</text>
</comment>
<dbReference type="InterPro" id="IPR036789">
    <property type="entry name" value="Ribosomal_uL6-like_a/b-dom_sf"/>
</dbReference>
<evidence type="ECO:0000313" key="8">
    <source>
        <dbReference type="EMBL" id="NDW03724.1"/>
    </source>
</evidence>
<dbReference type="Proteomes" id="UP000469011">
    <property type="component" value="Unassembled WGS sequence"/>
</dbReference>
<dbReference type="PROSITE" id="PS00525">
    <property type="entry name" value="RIBOSOMAL_L6_1"/>
    <property type="match status" value="1"/>
</dbReference>
<evidence type="ECO:0000259" key="7">
    <source>
        <dbReference type="Pfam" id="PF00347"/>
    </source>
</evidence>
<feature type="domain" description="Large ribosomal subunit protein uL6 alpha-beta" evidence="7">
    <location>
        <begin position="11"/>
        <end position="82"/>
    </location>
</feature>
<dbReference type="GO" id="GO:0002181">
    <property type="term" value="P:cytoplasmic translation"/>
    <property type="evidence" value="ECO:0007669"/>
    <property type="project" value="TreeGrafter"/>
</dbReference>
<proteinExistence type="inferred from homology"/>
<dbReference type="PRINTS" id="PR00059">
    <property type="entry name" value="RIBOSOMALL6"/>
</dbReference>
<dbReference type="RefSeq" id="WP_163461326.1">
    <property type="nucleotide sequence ID" value="NZ_JAAAMG010000002.1"/>
</dbReference>
<dbReference type="InterPro" id="IPR000702">
    <property type="entry name" value="Ribosomal_uL6-like"/>
</dbReference>
<sequence>MSRIGKKPVSVPEGVTASVDGQTVKAKGPKGELAFVVNDEVLVKMEDGAVKVDPRDQSKMARSKWGMSRTMIENIFAGVKTGFEKKLEINGVGYRAAMQGKNLQLSLGFSHEVVYQTPEGISIAVPKPTEIVVTGIDKQRVGQVAAEIREYRGPEPYKGKGVKYAGEKIVRKEGKKK</sequence>
<dbReference type="FunFam" id="3.90.930.12:FF:000001">
    <property type="entry name" value="50S ribosomal protein L6"/>
    <property type="match status" value="1"/>
</dbReference>
<evidence type="ECO:0000256" key="2">
    <source>
        <dbReference type="ARBA" id="ARBA00022980"/>
    </source>
</evidence>
<dbReference type="AlphaFoldDB" id="A0A6N9SXE5"/>
<evidence type="ECO:0000256" key="4">
    <source>
        <dbReference type="HAMAP-Rule" id="MF_01365"/>
    </source>
</evidence>
<evidence type="ECO:0000256" key="6">
    <source>
        <dbReference type="RuleBase" id="RU003870"/>
    </source>
</evidence>
<dbReference type="GO" id="GO:0022625">
    <property type="term" value="C:cytosolic large ribosomal subunit"/>
    <property type="evidence" value="ECO:0007669"/>
    <property type="project" value="UniProtKB-UniRule"/>
</dbReference>
<accession>A0A6N9SXE5</accession>
<feature type="domain" description="Large ribosomal subunit protein uL6 alpha-beta" evidence="7">
    <location>
        <begin position="91"/>
        <end position="164"/>
    </location>
</feature>